<evidence type="ECO:0000256" key="6">
    <source>
        <dbReference type="ARBA" id="ARBA00023002"/>
    </source>
</evidence>
<comment type="caution">
    <text evidence="11">The sequence shown here is derived from an EMBL/GenBank/DDBJ whole genome shotgun (WGS) entry which is preliminary data.</text>
</comment>
<keyword evidence="6" id="KW-0560">Oxidoreductase</keyword>
<dbReference type="RefSeq" id="WP_188507130.1">
    <property type="nucleotide sequence ID" value="NZ_BMER01000003.1"/>
</dbReference>
<keyword evidence="8" id="KW-0010">Activator</keyword>
<dbReference type="GO" id="GO:0003677">
    <property type="term" value="F:DNA binding"/>
    <property type="evidence" value="ECO:0007669"/>
    <property type="project" value="InterPro"/>
</dbReference>
<dbReference type="Pfam" id="PF02805">
    <property type="entry name" value="Ada_Zn_binding"/>
    <property type="match status" value="1"/>
</dbReference>
<dbReference type="InterPro" id="IPR005123">
    <property type="entry name" value="Oxoglu/Fe-dep_dioxygenase_dom"/>
</dbReference>
<evidence type="ECO:0000313" key="11">
    <source>
        <dbReference type="EMBL" id="GGG94906.1"/>
    </source>
</evidence>
<keyword evidence="4" id="KW-0460">Magnesium</keyword>
<keyword evidence="12" id="KW-1185">Reference proteome</keyword>
<dbReference type="GO" id="GO:0008168">
    <property type="term" value="F:methyltransferase activity"/>
    <property type="evidence" value="ECO:0007669"/>
    <property type="project" value="InterPro"/>
</dbReference>
<keyword evidence="5" id="KW-0223">Dioxygenase</keyword>
<keyword evidence="3" id="KW-0227">DNA damage</keyword>
<reference evidence="11" key="1">
    <citation type="journal article" date="2014" name="Int. J. Syst. Evol. Microbiol.">
        <title>Complete genome sequence of Corynebacterium casei LMG S-19264T (=DSM 44701T), isolated from a smear-ripened cheese.</title>
        <authorList>
            <consortium name="US DOE Joint Genome Institute (JGI-PGF)"/>
            <person name="Walter F."/>
            <person name="Albersmeier A."/>
            <person name="Kalinowski J."/>
            <person name="Ruckert C."/>
        </authorList>
    </citation>
    <scope>NUCLEOTIDE SEQUENCE</scope>
    <source>
        <strain evidence="11">CGMCC 1.12195</strain>
    </source>
</reference>
<dbReference type="SUPFAM" id="SSF51197">
    <property type="entry name" value="Clavaminate synthase-like"/>
    <property type="match status" value="1"/>
</dbReference>
<evidence type="ECO:0000256" key="1">
    <source>
        <dbReference type="ARBA" id="ARBA00001954"/>
    </source>
</evidence>
<organism evidence="11 12">
    <name type="scientific">Parapedobacter pyrenivorans</name>
    <dbReference type="NCBI Taxonomy" id="1305674"/>
    <lineage>
        <taxon>Bacteria</taxon>
        <taxon>Pseudomonadati</taxon>
        <taxon>Bacteroidota</taxon>
        <taxon>Sphingobacteriia</taxon>
        <taxon>Sphingobacteriales</taxon>
        <taxon>Sphingobacteriaceae</taxon>
        <taxon>Parapedobacter</taxon>
    </lineage>
</organism>
<dbReference type="PANTHER" id="PTHR31212:SF4">
    <property type="entry name" value="ALPHA-KETOGLUTARATE-DEPENDENT DIOXYGENASE ALKB HOMOLOG 3"/>
    <property type="match status" value="1"/>
</dbReference>
<name>A0A917HX08_9SPHI</name>
<evidence type="ECO:0000256" key="5">
    <source>
        <dbReference type="ARBA" id="ARBA00022964"/>
    </source>
</evidence>
<dbReference type="InterPro" id="IPR004026">
    <property type="entry name" value="Ada_DNA_repair_Zn-bd"/>
</dbReference>
<feature type="domain" description="Fe2OG dioxygenase" evidence="10">
    <location>
        <begin position="181"/>
        <end position="278"/>
    </location>
</feature>
<evidence type="ECO:0000256" key="7">
    <source>
        <dbReference type="ARBA" id="ARBA00023004"/>
    </source>
</evidence>
<evidence type="ECO:0000256" key="4">
    <source>
        <dbReference type="ARBA" id="ARBA00022842"/>
    </source>
</evidence>
<dbReference type="GO" id="GO:0006355">
    <property type="term" value="P:regulation of DNA-templated transcription"/>
    <property type="evidence" value="ECO:0007669"/>
    <property type="project" value="InterPro"/>
</dbReference>
<dbReference type="PROSITE" id="PS51471">
    <property type="entry name" value="FE2OG_OXY"/>
    <property type="match status" value="1"/>
</dbReference>
<proteinExistence type="predicted"/>
<dbReference type="GO" id="GO:0032451">
    <property type="term" value="F:demethylase activity"/>
    <property type="evidence" value="ECO:0007669"/>
    <property type="project" value="UniProtKB-ARBA"/>
</dbReference>
<dbReference type="GO" id="GO:0140097">
    <property type="term" value="F:catalytic activity, acting on DNA"/>
    <property type="evidence" value="ECO:0007669"/>
    <property type="project" value="UniProtKB-ARBA"/>
</dbReference>
<keyword evidence="7" id="KW-0408">Iron</keyword>
<evidence type="ECO:0000256" key="3">
    <source>
        <dbReference type="ARBA" id="ARBA00022763"/>
    </source>
</evidence>
<dbReference type="GO" id="GO:0008270">
    <property type="term" value="F:zinc ion binding"/>
    <property type="evidence" value="ECO:0007669"/>
    <property type="project" value="InterPro"/>
</dbReference>
<dbReference type="InterPro" id="IPR037151">
    <property type="entry name" value="AlkB-like_sf"/>
</dbReference>
<accession>A0A917HX08</accession>
<dbReference type="GO" id="GO:0006307">
    <property type="term" value="P:DNA alkylation repair"/>
    <property type="evidence" value="ECO:0007669"/>
    <property type="project" value="InterPro"/>
</dbReference>
<dbReference type="GO" id="GO:0016787">
    <property type="term" value="F:hydrolase activity"/>
    <property type="evidence" value="ECO:0007669"/>
    <property type="project" value="UniProtKB-ARBA"/>
</dbReference>
<dbReference type="InterPro" id="IPR035451">
    <property type="entry name" value="Ada-like_dom_sf"/>
</dbReference>
<evidence type="ECO:0000259" key="10">
    <source>
        <dbReference type="PROSITE" id="PS51471"/>
    </source>
</evidence>
<evidence type="ECO:0000256" key="9">
    <source>
        <dbReference type="ARBA" id="ARBA00023204"/>
    </source>
</evidence>
<dbReference type="GO" id="GO:0051213">
    <property type="term" value="F:dioxygenase activity"/>
    <property type="evidence" value="ECO:0007669"/>
    <property type="project" value="UniProtKB-KW"/>
</dbReference>
<gene>
    <name evidence="11" type="ORF">GCM10007415_32580</name>
</gene>
<dbReference type="AlphaFoldDB" id="A0A917HX08"/>
<sequence>MITHLANPDRQLAADIRAGSITFAGNKRMKIFGTLRCAQGKRMKRENRIFFQSIDEAINEGYRPCGHCMNVAYHKWKMDLFNNNIDETRNLLPQDGTVNYYGNILSPKAADRYLDYLLASIPWQHDEAVIFGKHYLTKRKVAWYADMPYEYTYSKVTKRAVVWTAELLELKAIVEQKTGERFNSCLLNLYHDGNEGMAWHSDGEKDLMKDGAIASLSLGAERKFAFRHKQTKETISLMLPHGSLLVMKDTTQTHWLHRLPPTTTVKRPRVNLTFRMMLR</sequence>
<evidence type="ECO:0000256" key="8">
    <source>
        <dbReference type="ARBA" id="ARBA00023159"/>
    </source>
</evidence>
<protein>
    <recommendedName>
        <fullName evidence="10">Fe2OG dioxygenase domain-containing protein</fullName>
    </recommendedName>
</protein>
<dbReference type="InterPro" id="IPR032854">
    <property type="entry name" value="ALKBH3"/>
</dbReference>
<dbReference type="FunFam" id="2.60.120.590:FF:000004">
    <property type="entry name" value="DNA oxidative demethylase ALKBH2"/>
    <property type="match status" value="1"/>
</dbReference>
<dbReference type="EMBL" id="BMER01000003">
    <property type="protein sequence ID" value="GGG94906.1"/>
    <property type="molecule type" value="Genomic_DNA"/>
</dbReference>
<keyword evidence="9" id="KW-0234">DNA repair</keyword>
<dbReference type="SUPFAM" id="SSF57884">
    <property type="entry name" value="Ada DNA repair protein, N-terminal domain (N-Ada 10)"/>
    <property type="match status" value="1"/>
</dbReference>
<keyword evidence="2" id="KW-0479">Metal-binding</keyword>
<evidence type="ECO:0000313" key="12">
    <source>
        <dbReference type="Proteomes" id="UP000660862"/>
    </source>
</evidence>
<dbReference type="InterPro" id="IPR027450">
    <property type="entry name" value="AlkB-like"/>
</dbReference>
<dbReference type="PANTHER" id="PTHR31212">
    <property type="entry name" value="ALPHA-KETOGLUTARATE-DEPENDENT DIOXYGENASE ALKB HOMOLOG 3"/>
    <property type="match status" value="1"/>
</dbReference>
<dbReference type="GO" id="GO:0016705">
    <property type="term" value="F:oxidoreductase activity, acting on paired donors, with incorporation or reduction of molecular oxygen"/>
    <property type="evidence" value="ECO:0007669"/>
    <property type="project" value="UniProtKB-ARBA"/>
</dbReference>
<reference evidence="11" key="2">
    <citation type="submission" date="2020-09" db="EMBL/GenBank/DDBJ databases">
        <authorList>
            <person name="Sun Q."/>
            <person name="Zhou Y."/>
        </authorList>
    </citation>
    <scope>NUCLEOTIDE SEQUENCE</scope>
    <source>
        <strain evidence="11">CGMCC 1.12195</strain>
    </source>
</reference>
<dbReference type="Gene3D" id="3.40.10.10">
    <property type="entry name" value="DNA Methylphosphotriester Repair Domain"/>
    <property type="match status" value="1"/>
</dbReference>
<dbReference type="Gene3D" id="2.60.120.590">
    <property type="entry name" value="Alpha-ketoglutarate-dependent dioxygenase AlkB-like"/>
    <property type="match status" value="1"/>
</dbReference>
<dbReference type="Pfam" id="PF13532">
    <property type="entry name" value="2OG-FeII_Oxy_2"/>
    <property type="match status" value="1"/>
</dbReference>
<evidence type="ECO:0000256" key="2">
    <source>
        <dbReference type="ARBA" id="ARBA00022723"/>
    </source>
</evidence>
<comment type="cofactor">
    <cofactor evidence="1">
        <name>Fe(2+)</name>
        <dbReference type="ChEBI" id="CHEBI:29033"/>
    </cofactor>
</comment>
<dbReference type="Proteomes" id="UP000660862">
    <property type="component" value="Unassembled WGS sequence"/>
</dbReference>